<sequence length="173" mass="20309">MRPEERVEMMVEVYCTNIKNPLERACLKYDLFDPLAKLPEVVEKMVSQNWNASRFRLRRLSKRELMEIEKSCTEALVLSRTLLNAFHLAGRIDVELKEVIREKPSISQRLTPSTKSRLLHAIADDIWQNIFDALLDDPEVRKVRRLLLQNLFMDGKNEKMSKSSEPTHREKNS</sequence>
<name>A0A523RTJ6_UNCAE</name>
<evidence type="ECO:0000313" key="2">
    <source>
        <dbReference type="Proteomes" id="UP000316360"/>
    </source>
</evidence>
<comment type="caution">
    <text evidence="1">The sequence shown here is derived from an EMBL/GenBank/DDBJ whole genome shotgun (WGS) entry which is preliminary data.</text>
</comment>
<gene>
    <name evidence="1" type="ORF">E3J84_05590</name>
</gene>
<reference evidence="1 2" key="1">
    <citation type="submission" date="2019-03" db="EMBL/GenBank/DDBJ databases">
        <title>Metabolic potential of uncultured bacteria and archaea associated with petroleum seepage in deep-sea sediments.</title>
        <authorList>
            <person name="Dong X."/>
            <person name="Hubert C."/>
        </authorList>
    </citation>
    <scope>NUCLEOTIDE SEQUENCE [LARGE SCALE GENOMIC DNA]</scope>
    <source>
        <strain evidence="1">E44_bin7</strain>
    </source>
</reference>
<dbReference type="Proteomes" id="UP000316360">
    <property type="component" value="Unassembled WGS sequence"/>
</dbReference>
<evidence type="ECO:0000313" key="1">
    <source>
        <dbReference type="EMBL" id="TET08999.1"/>
    </source>
</evidence>
<dbReference type="AlphaFoldDB" id="A0A523RTJ6"/>
<accession>A0A523RTJ6</accession>
<organism evidence="1 2">
    <name type="scientific">Aerophobetes bacterium</name>
    <dbReference type="NCBI Taxonomy" id="2030807"/>
    <lineage>
        <taxon>Bacteria</taxon>
        <taxon>Candidatus Aerophobota</taxon>
    </lineage>
</organism>
<dbReference type="EMBL" id="SOKJ01000319">
    <property type="protein sequence ID" value="TET08999.1"/>
    <property type="molecule type" value="Genomic_DNA"/>
</dbReference>
<protein>
    <submittedName>
        <fullName evidence="1">Uncharacterized protein</fullName>
    </submittedName>
</protein>
<proteinExistence type="predicted"/>